<evidence type="ECO:0000256" key="5">
    <source>
        <dbReference type="ARBA" id="ARBA00022692"/>
    </source>
</evidence>
<gene>
    <name evidence="17" type="ORF">DFR34_12721</name>
</gene>
<name>A0A318KSE6_9NEIS</name>
<evidence type="ECO:0000256" key="10">
    <source>
        <dbReference type="ARBA" id="ARBA00023170"/>
    </source>
</evidence>
<dbReference type="CDD" id="cd01347">
    <property type="entry name" value="ligand_gated_channel"/>
    <property type="match status" value="1"/>
</dbReference>
<keyword evidence="7" id="KW-0406">Ion transport</keyword>
<dbReference type="EMBL" id="QJKI01000027">
    <property type="protein sequence ID" value="PXX75168.1"/>
    <property type="molecule type" value="Genomic_DNA"/>
</dbReference>
<feature type="chain" id="PRO_5016418240" evidence="14">
    <location>
        <begin position="30"/>
        <end position="763"/>
    </location>
</feature>
<evidence type="ECO:0000256" key="4">
    <source>
        <dbReference type="ARBA" id="ARBA00022452"/>
    </source>
</evidence>
<evidence type="ECO:0000256" key="12">
    <source>
        <dbReference type="PROSITE-ProRule" id="PRU01360"/>
    </source>
</evidence>
<evidence type="ECO:0000256" key="11">
    <source>
        <dbReference type="ARBA" id="ARBA00023237"/>
    </source>
</evidence>
<evidence type="ECO:0000256" key="7">
    <source>
        <dbReference type="ARBA" id="ARBA00023065"/>
    </source>
</evidence>
<dbReference type="GO" id="GO:0044718">
    <property type="term" value="P:siderophore transmembrane transport"/>
    <property type="evidence" value="ECO:0007669"/>
    <property type="project" value="TreeGrafter"/>
</dbReference>
<dbReference type="InterPro" id="IPR037066">
    <property type="entry name" value="Plug_dom_sf"/>
</dbReference>
<dbReference type="Gene3D" id="2.170.130.10">
    <property type="entry name" value="TonB-dependent receptor, plug domain"/>
    <property type="match status" value="1"/>
</dbReference>
<feature type="signal peptide" evidence="14">
    <location>
        <begin position="1"/>
        <end position="29"/>
    </location>
</feature>
<reference evidence="17 18" key="1">
    <citation type="submission" date="2018-05" db="EMBL/GenBank/DDBJ databases">
        <title>Genomic Encyclopedia of Type Strains, Phase IV (KMG-IV): sequencing the most valuable type-strain genomes for metagenomic binning, comparative biology and taxonomic classification.</title>
        <authorList>
            <person name="Goeker M."/>
        </authorList>
    </citation>
    <scope>NUCLEOTIDE SEQUENCE [LARGE SCALE GENOMIC DNA]</scope>
    <source>
        <strain evidence="17 18">DSM 29661</strain>
    </source>
</reference>
<protein>
    <submittedName>
        <fullName evidence="17">Iron complex outermembrane receptor protein</fullName>
    </submittedName>
</protein>
<evidence type="ECO:0000256" key="13">
    <source>
        <dbReference type="RuleBase" id="RU003357"/>
    </source>
</evidence>
<keyword evidence="10 17" id="KW-0675">Receptor</keyword>
<evidence type="ECO:0000256" key="3">
    <source>
        <dbReference type="ARBA" id="ARBA00022448"/>
    </source>
</evidence>
<evidence type="ECO:0000313" key="17">
    <source>
        <dbReference type="EMBL" id="PXX75168.1"/>
    </source>
</evidence>
<keyword evidence="9 12" id="KW-0472">Membrane</keyword>
<dbReference type="Pfam" id="PF00593">
    <property type="entry name" value="TonB_dep_Rec_b-barrel"/>
    <property type="match status" value="1"/>
</dbReference>
<comment type="similarity">
    <text evidence="2 12 13">Belongs to the TonB-dependent receptor family.</text>
</comment>
<dbReference type="OrthoDB" id="9764669at2"/>
<sequence>MSSLSSPVRPLTLAVCAALAALSAVSAFADEARLGEVLVSSGRDSAAPVNLPASQAGMSAAQLAAAVNVINTEDVVKYLPSVQVRKRYIGDRNSIIATRTSGQTSSARSLVYADGVLLSNLLGNRYDFPPRWNMVSADEISRVDMVYGPFAAEFPGNSVGSVVLLNTRAPDKFEAHVKAQAFREDFSLYGTQQHYDGNKLEASLGGRTGTLAWQLDASHLDSHGHPMTFATNPSHYTGSAAATAVSGAQRDTDPYGASRLVLGATSVDHTTQDSARAKLTWDITPTLRASYQLGYWQNRSDSTVDSYLRNAAGEAVYSGIVSIDGQKYTLGTLFAPSQRQEAHLSNALTLASHSGGEWDWQAVASDYRYLKDHSRAPSVAIANPRQGGAGRITLMDGTGWQTFDLKADWRPGGSRASEHQLRFGYHYDRYTLDSRTYATNDWLSGVQGAQTDAFAGHTSTHALFVQDTWRFLPDWRLTPGLRYERWQAWGGRTLTAGKAFNHAERDNNYWSPKLALSHDLNPDLTLRAAWGRAWRMPTVSELFQGSAAGSNSIVNNDPTLRPERGDTLELAAEYALGADGQLRLSAFQESLRDALLSQTNTTVNPNITNIQNIDRVRTRGLELAAKASDVGLRGLDLSGSLTWAHSRVLANSKNPTSEGNAYPGIPTWRATLLATWRQNEALSYSLGARYSGKQAYDINNTATYDASQYGVNSRYLLVDARVQYKLNKQFTVSAGVDNLNNDKSFAYHPMPQRTWHAEVKFDY</sequence>
<evidence type="ECO:0000256" key="2">
    <source>
        <dbReference type="ARBA" id="ARBA00009810"/>
    </source>
</evidence>
<keyword evidence="4 12" id="KW-1134">Transmembrane beta strand</keyword>
<dbReference type="Proteomes" id="UP000247555">
    <property type="component" value="Unassembled WGS sequence"/>
</dbReference>
<dbReference type="InterPro" id="IPR012910">
    <property type="entry name" value="Plug_dom"/>
</dbReference>
<organism evidence="17 18">
    <name type="scientific">Rivihabitans pingtungensis</name>
    <dbReference type="NCBI Taxonomy" id="1054498"/>
    <lineage>
        <taxon>Bacteria</taxon>
        <taxon>Pseudomonadati</taxon>
        <taxon>Pseudomonadota</taxon>
        <taxon>Betaproteobacteria</taxon>
        <taxon>Neisseriales</taxon>
        <taxon>Aquaspirillaceae</taxon>
        <taxon>Rivihabitans</taxon>
    </lineage>
</organism>
<feature type="domain" description="TonB-dependent receptor-like beta-barrel" evidence="15">
    <location>
        <begin position="312"/>
        <end position="739"/>
    </location>
</feature>
<dbReference type="GO" id="GO:0009279">
    <property type="term" value="C:cell outer membrane"/>
    <property type="evidence" value="ECO:0007669"/>
    <property type="project" value="UniProtKB-SubCell"/>
</dbReference>
<proteinExistence type="inferred from homology"/>
<dbReference type="InterPro" id="IPR000531">
    <property type="entry name" value="Beta-barrel_TonB"/>
</dbReference>
<dbReference type="PANTHER" id="PTHR30069:SF53">
    <property type="entry name" value="COLICIN I RECEPTOR-RELATED"/>
    <property type="match status" value="1"/>
</dbReference>
<evidence type="ECO:0000256" key="14">
    <source>
        <dbReference type="SAM" id="SignalP"/>
    </source>
</evidence>
<evidence type="ECO:0000259" key="16">
    <source>
        <dbReference type="Pfam" id="PF07715"/>
    </source>
</evidence>
<feature type="domain" description="TonB-dependent receptor plug" evidence="16">
    <location>
        <begin position="50"/>
        <end position="162"/>
    </location>
</feature>
<dbReference type="AlphaFoldDB" id="A0A318KSE6"/>
<evidence type="ECO:0000313" key="18">
    <source>
        <dbReference type="Proteomes" id="UP000247555"/>
    </source>
</evidence>
<accession>A0A318KSE6</accession>
<dbReference type="PROSITE" id="PS52016">
    <property type="entry name" value="TONB_DEPENDENT_REC_3"/>
    <property type="match status" value="1"/>
</dbReference>
<dbReference type="RefSeq" id="WP_110391913.1">
    <property type="nucleotide sequence ID" value="NZ_QJKI01000027.1"/>
</dbReference>
<dbReference type="InterPro" id="IPR039426">
    <property type="entry name" value="TonB-dep_rcpt-like"/>
</dbReference>
<keyword evidence="5 12" id="KW-0812">Transmembrane</keyword>
<evidence type="ECO:0000256" key="8">
    <source>
        <dbReference type="ARBA" id="ARBA00023077"/>
    </source>
</evidence>
<comment type="subcellular location">
    <subcellularLocation>
        <location evidence="1 12">Cell outer membrane</location>
        <topology evidence="1 12">Multi-pass membrane protein</topology>
    </subcellularLocation>
</comment>
<dbReference type="Gene3D" id="2.40.170.20">
    <property type="entry name" value="TonB-dependent receptor, beta-barrel domain"/>
    <property type="match status" value="1"/>
</dbReference>
<evidence type="ECO:0000259" key="15">
    <source>
        <dbReference type="Pfam" id="PF00593"/>
    </source>
</evidence>
<keyword evidence="11 12" id="KW-0998">Cell outer membrane</keyword>
<evidence type="ECO:0000256" key="1">
    <source>
        <dbReference type="ARBA" id="ARBA00004571"/>
    </source>
</evidence>
<evidence type="ECO:0000256" key="9">
    <source>
        <dbReference type="ARBA" id="ARBA00023136"/>
    </source>
</evidence>
<dbReference type="InterPro" id="IPR036942">
    <property type="entry name" value="Beta-barrel_TonB_sf"/>
</dbReference>
<keyword evidence="6 14" id="KW-0732">Signal</keyword>
<keyword evidence="8 13" id="KW-0798">TonB box</keyword>
<dbReference type="Pfam" id="PF07715">
    <property type="entry name" value="Plug"/>
    <property type="match status" value="1"/>
</dbReference>
<keyword evidence="3 12" id="KW-0813">Transport</keyword>
<dbReference type="GO" id="GO:0015344">
    <property type="term" value="F:siderophore uptake transmembrane transporter activity"/>
    <property type="evidence" value="ECO:0007669"/>
    <property type="project" value="TreeGrafter"/>
</dbReference>
<dbReference type="PANTHER" id="PTHR30069">
    <property type="entry name" value="TONB-DEPENDENT OUTER MEMBRANE RECEPTOR"/>
    <property type="match status" value="1"/>
</dbReference>
<keyword evidence="18" id="KW-1185">Reference proteome</keyword>
<evidence type="ECO:0000256" key="6">
    <source>
        <dbReference type="ARBA" id="ARBA00022729"/>
    </source>
</evidence>
<comment type="caution">
    <text evidence="17">The sequence shown here is derived from an EMBL/GenBank/DDBJ whole genome shotgun (WGS) entry which is preliminary data.</text>
</comment>
<dbReference type="SUPFAM" id="SSF56935">
    <property type="entry name" value="Porins"/>
    <property type="match status" value="1"/>
</dbReference>